<evidence type="ECO:0000313" key="2">
    <source>
        <dbReference type="Proteomes" id="UP000829420"/>
    </source>
</evidence>
<dbReference type="EMBL" id="CP093255">
    <property type="protein sequence ID" value="UNH38633.1"/>
    <property type="molecule type" value="Genomic_DNA"/>
</dbReference>
<keyword evidence="2" id="KW-1185">Reference proteome</keyword>
<gene>
    <name evidence="1" type="ORF">MNY70_14375</name>
</gene>
<organism evidence="1 2">
    <name type="scientific">Moellerella wisconsensis</name>
    <dbReference type="NCBI Taxonomy" id="158849"/>
    <lineage>
        <taxon>Bacteria</taxon>
        <taxon>Pseudomonadati</taxon>
        <taxon>Pseudomonadota</taxon>
        <taxon>Gammaproteobacteria</taxon>
        <taxon>Enterobacterales</taxon>
        <taxon>Morganellaceae</taxon>
        <taxon>Moellerella</taxon>
    </lineage>
</organism>
<proteinExistence type="predicted"/>
<dbReference type="Proteomes" id="UP000829420">
    <property type="component" value="Chromosome"/>
</dbReference>
<reference evidence="1" key="1">
    <citation type="submission" date="2022-03" db="EMBL/GenBank/DDBJ databases">
        <title>ESBL-producing Moellerella wisconsensis and Escherichia marmotae isolated from wild game meat.</title>
        <authorList>
            <person name="Biggel M."/>
        </authorList>
    </citation>
    <scope>NUCLEOTIDE SEQUENCE</scope>
    <source>
        <strain evidence="1">W1</strain>
    </source>
</reference>
<accession>A0ACD3Y6A0</accession>
<evidence type="ECO:0000313" key="1">
    <source>
        <dbReference type="EMBL" id="UNH38633.1"/>
    </source>
</evidence>
<protein>
    <submittedName>
        <fullName evidence="1">PAAR domain-containing protein</fullName>
    </submittedName>
</protein>
<name>A0ACD3Y6A0_9GAMM</name>
<sequence>MAIGYFLRVGDKTTCGGQILTGDNTMQWNGVAGAREGDIVSCGKHSGKYHIIGGVSSMWLENRKHAGTLESISSCRCHSKFIPSIQDCYSNDEESISRAYSPPITQDKSIAPQQHFNSSQSTYSGYAIRECSNADERLSDGVYIWTERVEAGHSYISIHKNNYIHVFTYGRFGRTGTSGVAGDGILIYLQDEDARNYFRHELYKMNARVFSINDANINKTYQHFYSLWKNGTKPTWLPQNAGEATKNYGHVIDVYDLSSSNCTTHTVHGLKAGGSKIFNSSYTPIRTQYPIEREESFVIPLSLEDYLDSKKHDFSALAIIEMTDVFKEKYPNINSGKPIEKGVKQSGYEAGTQSLSTVGSSDISSEGSGGSFGSTFDTETPDES</sequence>